<reference evidence="7 8" key="1">
    <citation type="submission" date="2017-07" db="EMBL/GenBank/DDBJ databases">
        <title>Sandarakinorhabdus cyanobacteriorum sp. nov., a novel bacterium isolated from cyanobacterial aggregates in a eutrophic lake.</title>
        <authorList>
            <person name="Cai H."/>
        </authorList>
    </citation>
    <scope>NUCLEOTIDE SEQUENCE [LARGE SCALE GENOMIC DNA]</scope>
    <source>
        <strain evidence="7 8">TH057</strain>
    </source>
</reference>
<dbReference type="PIRSF" id="PIRSF005539">
    <property type="entry name" value="Pept_S33_TRI_F1"/>
    <property type="match status" value="1"/>
</dbReference>
<dbReference type="Gene3D" id="3.40.50.1820">
    <property type="entry name" value="alpha/beta hydrolase"/>
    <property type="match status" value="1"/>
</dbReference>
<feature type="domain" description="AB hydrolase-1" evidence="6">
    <location>
        <begin position="63"/>
        <end position="313"/>
    </location>
</feature>
<evidence type="ECO:0000256" key="2">
    <source>
        <dbReference type="ARBA" id="ARBA00022801"/>
    </source>
</evidence>
<evidence type="ECO:0000256" key="4">
    <source>
        <dbReference type="PIRSR" id="PIRSR005539-1"/>
    </source>
</evidence>
<dbReference type="EMBL" id="NOXT01000107">
    <property type="protein sequence ID" value="OYQ28868.1"/>
    <property type="molecule type" value="Genomic_DNA"/>
</dbReference>
<dbReference type="PANTHER" id="PTHR43798:SF33">
    <property type="entry name" value="HYDROLASE, PUTATIVE (AFU_ORTHOLOGUE AFUA_2G14860)-RELATED"/>
    <property type="match status" value="1"/>
</dbReference>
<dbReference type="NCBIfam" id="TIGR01250">
    <property type="entry name" value="pro_imino_pep_2"/>
    <property type="match status" value="1"/>
</dbReference>
<dbReference type="InterPro" id="IPR000073">
    <property type="entry name" value="AB_hydrolase_1"/>
</dbReference>
<organism evidence="7 8">
    <name type="scientific">Sandarakinorhabdus cyanobacteriorum</name>
    <dbReference type="NCBI Taxonomy" id="1981098"/>
    <lineage>
        <taxon>Bacteria</taxon>
        <taxon>Pseudomonadati</taxon>
        <taxon>Pseudomonadota</taxon>
        <taxon>Alphaproteobacteria</taxon>
        <taxon>Sphingomonadales</taxon>
        <taxon>Sphingosinicellaceae</taxon>
        <taxon>Sandarakinorhabdus</taxon>
    </lineage>
</organism>
<dbReference type="Proteomes" id="UP000216991">
    <property type="component" value="Unassembled WGS sequence"/>
</dbReference>
<dbReference type="GO" id="GO:0016020">
    <property type="term" value="C:membrane"/>
    <property type="evidence" value="ECO:0007669"/>
    <property type="project" value="TreeGrafter"/>
</dbReference>
<protein>
    <submittedName>
        <fullName evidence="7">Peptidase S33</fullName>
    </submittedName>
</protein>
<keyword evidence="5" id="KW-0732">Signal</keyword>
<keyword evidence="2 3" id="KW-0378">Hydrolase</keyword>
<evidence type="ECO:0000259" key="6">
    <source>
        <dbReference type="Pfam" id="PF00561"/>
    </source>
</evidence>
<feature type="active site" description="Nucleophile" evidence="4">
    <location>
        <position position="138"/>
    </location>
</feature>
<dbReference type="InterPro" id="IPR050266">
    <property type="entry name" value="AB_hydrolase_sf"/>
</dbReference>
<dbReference type="PANTHER" id="PTHR43798">
    <property type="entry name" value="MONOACYLGLYCEROL LIPASE"/>
    <property type="match status" value="1"/>
</dbReference>
<dbReference type="PRINTS" id="PR00793">
    <property type="entry name" value="PROAMNOPTASE"/>
</dbReference>
<keyword evidence="8" id="KW-1185">Reference proteome</keyword>
<evidence type="ECO:0000256" key="5">
    <source>
        <dbReference type="SAM" id="SignalP"/>
    </source>
</evidence>
<evidence type="ECO:0000313" key="7">
    <source>
        <dbReference type="EMBL" id="OYQ28868.1"/>
    </source>
</evidence>
<dbReference type="Pfam" id="PF00561">
    <property type="entry name" value="Abhydrolase_1"/>
    <property type="match status" value="1"/>
</dbReference>
<name>A0A255YI62_9SPHN</name>
<comment type="caution">
    <text evidence="7">The sequence shown here is derived from an EMBL/GenBank/DDBJ whole genome shotgun (WGS) entry which is preliminary data.</text>
</comment>
<dbReference type="InterPro" id="IPR002410">
    <property type="entry name" value="Peptidase_S33"/>
</dbReference>
<dbReference type="GO" id="GO:0006508">
    <property type="term" value="P:proteolysis"/>
    <property type="evidence" value="ECO:0007669"/>
    <property type="project" value="InterPro"/>
</dbReference>
<feature type="signal peptide" evidence="5">
    <location>
        <begin position="1"/>
        <end position="20"/>
    </location>
</feature>
<accession>A0A255YI62</accession>
<dbReference type="AlphaFoldDB" id="A0A255YI62"/>
<dbReference type="InterPro" id="IPR005945">
    <property type="entry name" value="Pro_imino_pep"/>
</dbReference>
<sequence length="329" mass="34955">MARRRFLAAGLASLLPARLAASPLRQGATAPGIRIAPDREAMVAVPGGRIYVRVNGALDGPRPPILFIHGGPGGSHWGWLNATALADERAVILYDQLDCGRSDRPGNPANWTVPRFLAEIEAIRTHFGIARWHVLGGSWGGTLALEYGATRPAALAGLVLQSPLVATSVWLEDAALLKAGMPADVRQLLDACDTPGAAPEAACQAATDAFYAAHVRQVMPPPAIAAYRDALPAPFAAGLYTHMWGRAEFTCTGTLKDYNGRPLLARLNGPRSLFVAGIDDEARPDTVRRFADQAGAQFAAVPGAAHSIMLDNPAAYLALLRPWLKRQDA</sequence>
<feature type="chain" id="PRO_5012174569" evidence="5">
    <location>
        <begin position="21"/>
        <end position="329"/>
    </location>
</feature>
<comment type="similarity">
    <text evidence="1 3">Belongs to the peptidase S33 family.</text>
</comment>
<gene>
    <name evidence="7" type="ORF">CHU93_08450</name>
</gene>
<dbReference type="InterPro" id="IPR029058">
    <property type="entry name" value="AB_hydrolase_fold"/>
</dbReference>
<dbReference type="GO" id="GO:0008233">
    <property type="term" value="F:peptidase activity"/>
    <property type="evidence" value="ECO:0007669"/>
    <property type="project" value="InterPro"/>
</dbReference>
<proteinExistence type="inferred from homology"/>
<evidence type="ECO:0000256" key="1">
    <source>
        <dbReference type="ARBA" id="ARBA00010088"/>
    </source>
</evidence>
<evidence type="ECO:0000256" key="3">
    <source>
        <dbReference type="PIRNR" id="PIRNR005539"/>
    </source>
</evidence>
<feature type="active site" description="Proton donor" evidence="4">
    <location>
        <position position="306"/>
    </location>
</feature>
<evidence type="ECO:0000313" key="8">
    <source>
        <dbReference type="Proteomes" id="UP000216991"/>
    </source>
</evidence>
<dbReference type="SUPFAM" id="SSF53474">
    <property type="entry name" value="alpha/beta-Hydrolases"/>
    <property type="match status" value="1"/>
</dbReference>
<feature type="active site" evidence="4">
    <location>
        <position position="280"/>
    </location>
</feature>
<dbReference type="OrthoDB" id="9796770at2"/>